<keyword evidence="2" id="KW-1185">Reference proteome</keyword>
<sequence length="1592" mass="177416">MRALRSLLSSPETRQRARDASDQETQIVAADSAISDGTPSNPVSNDRSLDSNRAKPEPGSRSWRRLGRRSHGTTTKQDDLRGPTGLRIVSTSPRPLVDLIFVHGLRGGSIKTWRKGEDPNRFWPQSWLPQEPGLENVNIHSFGYDSDWASPERSILDVHAFGQNLLEEMRNSHHLREKGERPIVLVGHSMGGLVIKKAFILSRAVPDFSTRIRCIFFLATPHRGSDYAAILNNILSISGILSSRQYITELKKGSASLEALNEEFGKYAHDLPIFSFFETLRTSLGVSSVLIVNKSSAILGHAYKGERVQYINANHRDICKYDHPNDPNYLTVKNALAGAVTDLLRDESGEQLRDLRGFLGVYDGLSEQPQHQRAEETCEWLDAREDFRSWRDGHKTGKEMDNDNLSIFWVQAPPGSGKTVLASHVISQLQDSGVACASYHFHVGTKGFSSVGSFLRSIAYQMAASNTAIRMRLFQLLQEGLVVNVDEPTAIWNTVFRKGIFKTQLSETQYWVVDALDECERYQGLLSLLNGEKPNFPLRILVTSRAVAEMQRWQQTIGKSARVVSLDIPLQATLQDIHCFVASRIASLPGEDKAHREQLAQTIIDRSNASFLWARLVMDELENVYTYERVAEVLERIPQGMAAYYERSIGTMAKNADRHVAKAVLTWTAMASRKLTLSELSQALKFDLNIVLPNTKRAIEGLCGQLVSIDQNSDTIGLLHPTCREFLLSEAAGEFSISEPLAHEMIAMVCLRLLTSNEMRPPRNRRFLEEQRPPSSPMLHYALVHFSGHVAEASPGSSNLLAAVDGFLKTHVLSWIERLAMGGNLHSITRASRNLSSYIGRTVKHRGPPMDDIENNISSWAVDLGRLVTHFGEALLQRPSVIYFQVPPLCPVNSAINRQFGNAAGSLQVLGKRKDTWDDRISFIAFGDKRPTAISCGGGLIAVAMWFGEMVLYDDRSGQKQGAFRYGKSVDKIHVVDGGVASCSWDSVKLQDFNGGVIWEHESPMNSQWLYLESWRESIFAVSTSGHLLQWDRLSGDLLGDQAFPYKSHQSSNPPPGNMLSHRVPSLAAVSPDMEVLALAYRGGSVCLWDIRTHKFVDWAQDGRNWEPKMMLFNANPDISLLLVIYEDHQMTLFDSWSGALVKTRALPQLVGVVSASCSPDGRRLVTADNVRNIRIWDFESLSLLYHVVSESSGSMLSFTSDGARISDVIRGGMRIWSPPLLEADLAADHSGADCADHDGINFETTVLKEESAKSVVLSAHPTLPLVVAGRDNGQVIAFSTGHEADNTTALYSHTEGTYVRMVAVSTNHVVASCDGLNTLQVWAIDASFTKANTLLFETHITGHIQQLCFSSNGEYLLVATAVSDSVYQVQGGVRMGLQTFETKERELWRWLVWPPMQPDGEGNRQTFSLLADGVLRSYDAQEFPKLVHEMGIRLDYSLQEGQRATHYDSTMVGNQSLLALEVRHYGKGPPSTVFLFDLGKSTPESPTVTLYPEHSALSRHFQHFLGFGGSEEMMGAQSMVFLHQNSWICSINLSPGDRQEYHYKKHFFMPDDYLSNRVGDLFWTWPVKTAGGDIVFSLGKELSWVRNGMTF</sequence>
<comment type="caution">
    <text evidence="1">The sequence shown here is derived from an EMBL/GenBank/DDBJ whole genome shotgun (WGS) entry which is preliminary data.</text>
</comment>
<protein>
    <submittedName>
        <fullName evidence="1">NACHT and WD domain protein</fullName>
    </submittedName>
</protein>
<evidence type="ECO:0000313" key="2">
    <source>
        <dbReference type="Proteomes" id="UP000724584"/>
    </source>
</evidence>
<organism evidence="1 2">
    <name type="scientific">Chaetomium tenue</name>
    <dbReference type="NCBI Taxonomy" id="1854479"/>
    <lineage>
        <taxon>Eukaryota</taxon>
        <taxon>Fungi</taxon>
        <taxon>Dikarya</taxon>
        <taxon>Ascomycota</taxon>
        <taxon>Pezizomycotina</taxon>
        <taxon>Sordariomycetes</taxon>
        <taxon>Sordariomycetidae</taxon>
        <taxon>Sordariales</taxon>
        <taxon>Chaetomiaceae</taxon>
        <taxon>Chaetomium</taxon>
    </lineage>
</organism>
<evidence type="ECO:0000313" key="1">
    <source>
        <dbReference type="EMBL" id="KAH6651315.1"/>
    </source>
</evidence>
<reference evidence="1 2" key="1">
    <citation type="journal article" date="2021" name="Nat. Commun.">
        <title>Genetic determinants of endophytism in the Arabidopsis root mycobiome.</title>
        <authorList>
            <person name="Mesny F."/>
            <person name="Miyauchi S."/>
            <person name="Thiergart T."/>
            <person name="Pickel B."/>
            <person name="Atanasova L."/>
            <person name="Karlsson M."/>
            <person name="Huettel B."/>
            <person name="Barry K.W."/>
            <person name="Haridas S."/>
            <person name="Chen C."/>
            <person name="Bauer D."/>
            <person name="Andreopoulos W."/>
            <person name="Pangilinan J."/>
            <person name="LaButti K."/>
            <person name="Riley R."/>
            <person name="Lipzen A."/>
            <person name="Clum A."/>
            <person name="Drula E."/>
            <person name="Henrissat B."/>
            <person name="Kohler A."/>
            <person name="Grigoriev I.V."/>
            <person name="Martin F.M."/>
            <person name="Hacquard S."/>
        </authorList>
    </citation>
    <scope>NUCLEOTIDE SEQUENCE [LARGE SCALE GENOMIC DNA]</scope>
    <source>
        <strain evidence="1 2">MPI-SDFR-AT-0079</strain>
    </source>
</reference>
<proteinExistence type="predicted"/>
<dbReference type="EMBL" id="JAGIZQ010000001">
    <property type="protein sequence ID" value="KAH6651315.1"/>
    <property type="molecule type" value="Genomic_DNA"/>
</dbReference>
<accession>A0ACB7PQX9</accession>
<gene>
    <name evidence="1" type="ORF">F5144DRAFT_559094</name>
</gene>
<dbReference type="Proteomes" id="UP000724584">
    <property type="component" value="Unassembled WGS sequence"/>
</dbReference>
<name>A0ACB7PQX9_9PEZI</name>